<accession>A0A6A6WFQ7</accession>
<name>A0A6A6WFQ7_9PEZI</name>
<dbReference type="RefSeq" id="XP_033602878.1">
    <property type="nucleotide sequence ID" value="XM_033740466.1"/>
</dbReference>
<proteinExistence type="predicted"/>
<dbReference type="AlphaFoldDB" id="A0A6A6WFQ7"/>
<sequence length="77" mass="8654">MRTSLLCALLGMRLCRNKAIRAEHRGHEETAPEQASSYWLIGMMPRSFSAKKGFPTDLDDTRCFSLVGLSHWKTGSP</sequence>
<gene>
    <name evidence="1" type="ORF">EJ05DRAFT_283801</name>
</gene>
<protein>
    <submittedName>
        <fullName evidence="1">Uncharacterized protein</fullName>
    </submittedName>
</protein>
<dbReference type="EMBL" id="ML996568">
    <property type="protein sequence ID" value="KAF2760427.1"/>
    <property type="molecule type" value="Genomic_DNA"/>
</dbReference>
<dbReference type="Proteomes" id="UP000799437">
    <property type="component" value="Unassembled WGS sequence"/>
</dbReference>
<evidence type="ECO:0000313" key="2">
    <source>
        <dbReference type="Proteomes" id="UP000799437"/>
    </source>
</evidence>
<evidence type="ECO:0000313" key="1">
    <source>
        <dbReference type="EMBL" id="KAF2760427.1"/>
    </source>
</evidence>
<reference evidence="1" key="1">
    <citation type="journal article" date="2020" name="Stud. Mycol.">
        <title>101 Dothideomycetes genomes: a test case for predicting lifestyles and emergence of pathogens.</title>
        <authorList>
            <person name="Haridas S."/>
            <person name="Albert R."/>
            <person name="Binder M."/>
            <person name="Bloem J."/>
            <person name="Labutti K."/>
            <person name="Salamov A."/>
            <person name="Andreopoulos B."/>
            <person name="Baker S."/>
            <person name="Barry K."/>
            <person name="Bills G."/>
            <person name="Bluhm B."/>
            <person name="Cannon C."/>
            <person name="Castanera R."/>
            <person name="Culley D."/>
            <person name="Daum C."/>
            <person name="Ezra D."/>
            <person name="Gonzalez J."/>
            <person name="Henrissat B."/>
            <person name="Kuo A."/>
            <person name="Liang C."/>
            <person name="Lipzen A."/>
            <person name="Lutzoni F."/>
            <person name="Magnuson J."/>
            <person name="Mondo S."/>
            <person name="Nolan M."/>
            <person name="Ohm R."/>
            <person name="Pangilinan J."/>
            <person name="Park H.-J."/>
            <person name="Ramirez L."/>
            <person name="Alfaro M."/>
            <person name="Sun H."/>
            <person name="Tritt A."/>
            <person name="Yoshinaga Y."/>
            <person name="Zwiers L.-H."/>
            <person name="Turgeon B."/>
            <person name="Goodwin S."/>
            <person name="Spatafora J."/>
            <person name="Crous P."/>
            <person name="Grigoriev I."/>
        </authorList>
    </citation>
    <scope>NUCLEOTIDE SEQUENCE</scope>
    <source>
        <strain evidence="1">CBS 121739</strain>
    </source>
</reference>
<keyword evidence="2" id="KW-1185">Reference proteome</keyword>
<organism evidence="1 2">
    <name type="scientific">Pseudovirgaria hyperparasitica</name>
    <dbReference type="NCBI Taxonomy" id="470096"/>
    <lineage>
        <taxon>Eukaryota</taxon>
        <taxon>Fungi</taxon>
        <taxon>Dikarya</taxon>
        <taxon>Ascomycota</taxon>
        <taxon>Pezizomycotina</taxon>
        <taxon>Dothideomycetes</taxon>
        <taxon>Dothideomycetes incertae sedis</taxon>
        <taxon>Acrospermales</taxon>
        <taxon>Acrospermaceae</taxon>
        <taxon>Pseudovirgaria</taxon>
    </lineage>
</organism>
<dbReference type="GeneID" id="54481520"/>